<evidence type="ECO:0000256" key="6">
    <source>
        <dbReference type="ARBA" id="ARBA00023136"/>
    </source>
</evidence>
<dbReference type="InterPro" id="IPR003439">
    <property type="entry name" value="ABC_transporter-like_ATP-bd"/>
</dbReference>
<gene>
    <name evidence="8" type="primary">ccmA</name>
    <name evidence="8" type="ORF">LZ519_07375</name>
</gene>
<proteinExistence type="predicted"/>
<organism evidence="8 9">
    <name type="scientific">Sphingomonas anseongensis</name>
    <dbReference type="NCBI Taxonomy" id="2908207"/>
    <lineage>
        <taxon>Bacteria</taxon>
        <taxon>Pseudomonadati</taxon>
        <taxon>Pseudomonadota</taxon>
        <taxon>Alphaproteobacteria</taxon>
        <taxon>Sphingomonadales</taxon>
        <taxon>Sphingomonadaceae</taxon>
        <taxon>Sphingomonas</taxon>
    </lineage>
</organism>
<dbReference type="Pfam" id="PF00005">
    <property type="entry name" value="ABC_tran"/>
    <property type="match status" value="1"/>
</dbReference>
<keyword evidence="2" id="KW-0547">Nucleotide-binding</keyword>
<reference evidence="8" key="1">
    <citation type="submission" date="2022-05" db="EMBL/GenBank/DDBJ databases">
        <authorList>
            <person name="Jo J.-H."/>
            <person name="Im W.-T."/>
        </authorList>
    </citation>
    <scope>NUCLEOTIDE SEQUENCE</scope>
    <source>
        <strain evidence="8">RG327</strain>
    </source>
</reference>
<keyword evidence="3" id="KW-0201">Cytochrome c-type biogenesis</keyword>
<evidence type="ECO:0000256" key="5">
    <source>
        <dbReference type="ARBA" id="ARBA00022967"/>
    </source>
</evidence>
<dbReference type="InterPro" id="IPR005895">
    <property type="entry name" value="ABC_transptr_haem_export_CcmA"/>
</dbReference>
<dbReference type="NCBIfam" id="TIGR01189">
    <property type="entry name" value="ccmA"/>
    <property type="match status" value="1"/>
</dbReference>
<protein>
    <submittedName>
        <fullName evidence="8">Heme ABC exporter ATP-binding protein CcmA</fullName>
    </submittedName>
</protein>
<dbReference type="PROSITE" id="PS50893">
    <property type="entry name" value="ABC_TRANSPORTER_2"/>
    <property type="match status" value="1"/>
</dbReference>
<sequence length="183" mass="18797">MTTLLRFDGVACSRGGRLLFEDLSLELAPGDALHVAGPNGSGKSSLLRLAAGLLHPSRGTVEAAEVAIADDNLALDPELPLRRALSFWGGCVVEALSALGLHALDQVPVRLLSAGQAKRASLARVAASGSPLWLLDEPANGLDSPSVDLLGGLIAKHRSGGGAVVAASHLALPGEWRPLELGR</sequence>
<dbReference type="RefSeq" id="WP_249868052.1">
    <property type="nucleotide sequence ID" value="NZ_JAMGBC010000001.1"/>
</dbReference>
<keyword evidence="9" id="KW-1185">Reference proteome</keyword>
<comment type="caution">
    <text evidence="8">The sequence shown here is derived from an EMBL/GenBank/DDBJ whole genome shotgun (WGS) entry which is preliminary data.</text>
</comment>
<evidence type="ECO:0000256" key="1">
    <source>
        <dbReference type="ARBA" id="ARBA00022448"/>
    </source>
</evidence>
<dbReference type="EMBL" id="JAMGBC010000001">
    <property type="protein sequence ID" value="MCL6679136.1"/>
    <property type="molecule type" value="Genomic_DNA"/>
</dbReference>
<dbReference type="PANTHER" id="PTHR43499:SF1">
    <property type="entry name" value="ABC TRANSPORTER I FAMILY MEMBER 1"/>
    <property type="match status" value="1"/>
</dbReference>
<evidence type="ECO:0000313" key="9">
    <source>
        <dbReference type="Proteomes" id="UP001165343"/>
    </source>
</evidence>
<dbReference type="PROSITE" id="PS00211">
    <property type="entry name" value="ABC_TRANSPORTER_1"/>
    <property type="match status" value="1"/>
</dbReference>
<dbReference type="InterPro" id="IPR003593">
    <property type="entry name" value="AAA+_ATPase"/>
</dbReference>
<keyword evidence="4 8" id="KW-0067">ATP-binding</keyword>
<evidence type="ECO:0000259" key="7">
    <source>
        <dbReference type="PROSITE" id="PS50893"/>
    </source>
</evidence>
<dbReference type="SMART" id="SM00382">
    <property type="entry name" value="AAA"/>
    <property type="match status" value="1"/>
</dbReference>
<evidence type="ECO:0000313" key="8">
    <source>
        <dbReference type="EMBL" id="MCL6679136.1"/>
    </source>
</evidence>
<evidence type="ECO:0000256" key="2">
    <source>
        <dbReference type="ARBA" id="ARBA00022741"/>
    </source>
</evidence>
<dbReference type="GO" id="GO:0005524">
    <property type="term" value="F:ATP binding"/>
    <property type="evidence" value="ECO:0007669"/>
    <property type="project" value="UniProtKB-KW"/>
</dbReference>
<dbReference type="PANTHER" id="PTHR43499">
    <property type="entry name" value="ABC TRANSPORTER I FAMILY MEMBER 1"/>
    <property type="match status" value="1"/>
</dbReference>
<dbReference type="Gene3D" id="3.40.50.300">
    <property type="entry name" value="P-loop containing nucleotide triphosphate hydrolases"/>
    <property type="match status" value="2"/>
</dbReference>
<dbReference type="InterPro" id="IPR017871">
    <property type="entry name" value="ABC_transporter-like_CS"/>
</dbReference>
<dbReference type="InterPro" id="IPR027417">
    <property type="entry name" value="P-loop_NTPase"/>
</dbReference>
<keyword evidence="5" id="KW-1278">Translocase</keyword>
<keyword evidence="1" id="KW-0813">Transport</keyword>
<keyword evidence="6" id="KW-0472">Membrane</keyword>
<name>A0ABT0RFW4_9SPHN</name>
<evidence type="ECO:0000256" key="3">
    <source>
        <dbReference type="ARBA" id="ARBA00022748"/>
    </source>
</evidence>
<evidence type="ECO:0000256" key="4">
    <source>
        <dbReference type="ARBA" id="ARBA00022840"/>
    </source>
</evidence>
<accession>A0ABT0RFW4</accession>
<dbReference type="Proteomes" id="UP001165343">
    <property type="component" value="Unassembled WGS sequence"/>
</dbReference>
<feature type="domain" description="ABC transporter" evidence="7">
    <location>
        <begin position="5"/>
        <end position="181"/>
    </location>
</feature>
<dbReference type="SUPFAM" id="SSF52540">
    <property type="entry name" value="P-loop containing nucleoside triphosphate hydrolases"/>
    <property type="match status" value="1"/>
</dbReference>